<protein>
    <submittedName>
        <fullName evidence="2">Uncharacterized protein</fullName>
    </submittedName>
</protein>
<organism evidence="1 2">
    <name type="scientific">Panagrolaimus sp. ES5</name>
    <dbReference type="NCBI Taxonomy" id="591445"/>
    <lineage>
        <taxon>Eukaryota</taxon>
        <taxon>Metazoa</taxon>
        <taxon>Ecdysozoa</taxon>
        <taxon>Nematoda</taxon>
        <taxon>Chromadorea</taxon>
        <taxon>Rhabditida</taxon>
        <taxon>Tylenchina</taxon>
        <taxon>Panagrolaimomorpha</taxon>
        <taxon>Panagrolaimoidea</taxon>
        <taxon>Panagrolaimidae</taxon>
        <taxon>Panagrolaimus</taxon>
    </lineage>
</organism>
<dbReference type="WBParaSite" id="ES5_v2.g9612.t1">
    <property type="protein sequence ID" value="ES5_v2.g9612.t1"/>
    <property type="gene ID" value="ES5_v2.g9612"/>
</dbReference>
<sequence>MNFSIDKDIEKQDPTMSYGINRKTSLSLISTASSENDTPSTTTVIDHSGRWIDNLDAKNSVIVALTVFYALIMTIFALVFELSHLLSGEDKRAFESKDLIFGLYISESSMTLDGESSVAAATIHRKVTHDSPSAGSLFLRFGSVVFGVIGTVFYAFSGFLCINDPLCTKMSFAVDACAIIFIFIQMHFVFCNWKMTIMGHHTIARFGTMHLVAANLWTWIRYVLIEESVMDKEIR</sequence>
<evidence type="ECO:0000313" key="1">
    <source>
        <dbReference type="Proteomes" id="UP000887579"/>
    </source>
</evidence>
<dbReference type="Proteomes" id="UP000887579">
    <property type="component" value="Unplaced"/>
</dbReference>
<proteinExistence type="predicted"/>
<reference evidence="2" key="1">
    <citation type="submission" date="2022-11" db="UniProtKB">
        <authorList>
            <consortium name="WormBaseParasite"/>
        </authorList>
    </citation>
    <scope>IDENTIFICATION</scope>
</reference>
<accession>A0AC34GXL9</accession>
<evidence type="ECO:0000313" key="2">
    <source>
        <dbReference type="WBParaSite" id="ES5_v2.g9612.t1"/>
    </source>
</evidence>
<name>A0AC34GXL9_9BILA</name>